<comment type="caution">
    <text evidence="2">The sequence shown here is derived from an EMBL/GenBank/DDBJ whole genome shotgun (WGS) entry which is preliminary data.</text>
</comment>
<protein>
    <submittedName>
        <fullName evidence="2">Uncharacterized protein</fullName>
    </submittedName>
</protein>
<feature type="transmembrane region" description="Helical" evidence="1">
    <location>
        <begin position="122"/>
        <end position="148"/>
    </location>
</feature>
<evidence type="ECO:0000256" key="1">
    <source>
        <dbReference type="SAM" id="Phobius"/>
    </source>
</evidence>
<organism evidence="2 3">
    <name type="scientific">Rothia dentocariosa</name>
    <dbReference type="NCBI Taxonomy" id="2047"/>
    <lineage>
        <taxon>Bacteria</taxon>
        <taxon>Bacillati</taxon>
        <taxon>Actinomycetota</taxon>
        <taxon>Actinomycetes</taxon>
        <taxon>Micrococcales</taxon>
        <taxon>Micrococcaceae</taxon>
        <taxon>Rothia</taxon>
    </lineage>
</organism>
<dbReference type="Proteomes" id="UP000769484">
    <property type="component" value="Unassembled WGS sequence"/>
</dbReference>
<reference evidence="2" key="1">
    <citation type="submission" date="2020-04" db="EMBL/GenBank/DDBJ databases">
        <title>Deep metagenomics examines the oral microbiome during advanced dental caries in children, revealing novel taxa and co-occurrences with host molecules.</title>
        <authorList>
            <person name="Baker J.L."/>
            <person name="Morton J.T."/>
            <person name="Dinis M."/>
            <person name="Alvarez R."/>
            <person name="Tran N.C."/>
            <person name="Knight R."/>
            <person name="Edlund A."/>
        </authorList>
    </citation>
    <scope>NUCLEOTIDE SEQUENCE</scope>
    <source>
        <strain evidence="2">JCVI_47_bin.4</strain>
    </source>
</reference>
<accession>A0A930PHF8</accession>
<proteinExistence type="predicted"/>
<dbReference type="AlphaFoldDB" id="A0A930PHF8"/>
<keyword evidence="1" id="KW-1133">Transmembrane helix</keyword>
<dbReference type="EMBL" id="JABZXJ010000005">
    <property type="protein sequence ID" value="MBF1648841.1"/>
    <property type="molecule type" value="Genomic_DNA"/>
</dbReference>
<name>A0A930PHF8_9MICC</name>
<keyword evidence="1" id="KW-0472">Membrane</keyword>
<evidence type="ECO:0000313" key="2">
    <source>
        <dbReference type="EMBL" id="MBF1648841.1"/>
    </source>
</evidence>
<feature type="transmembrane region" description="Helical" evidence="1">
    <location>
        <begin position="154"/>
        <end position="173"/>
    </location>
</feature>
<feature type="transmembrane region" description="Helical" evidence="1">
    <location>
        <begin position="6"/>
        <end position="27"/>
    </location>
</feature>
<keyword evidence="1" id="KW-0812">Transmembrane</keyword>
<sequence>MEILSSIKDIANLIIGATTAVIAILIYRNTQKGTPPELLNLEKWESIKSSISKNKHSYTLEDRQKVNNNFTIALYQANKSIRIDEIEIKNQSAKNDLKNLPVSWKYQRFPSPPRTLMSILDLTIGTIFMILFSIFSIIFLGFSIYTLFLPNYPWALLSFSYTITFMAITVLCYQSTGPYQIRDINTMKKGIITRNVFMTYFKIFSVDVSLHNEIREDPKEAKQRAGFESRKFFQNWLRNDGKGKSSWDYGFTAETGVDNADNFDTHEPDKLAPQGYIFTPNWDEYIKNIEIWYMKNRIEKIFTKRPKRKLKKE</sequence>
<evidence type="ECO:0000313" key="3">
    <source>
        <dbReference type="Proteomes" id="UP000769484"/>
    </source>
</evidence>
<gene>
    <name evidence="2" type="ORF">HXO56_01895</name>
</gene>